<protein>
    <recommendedName>
        <fullName evidence="16">Transient receptor potential cation channel trpm</fullName>
    </recommendedName>
</protein>
<name>A0AAV2A8I3_9ARAC</name>
<feature type="domain" description="TRPM SLOG" evidence="12">
    <location>
        <begin position="204"/>
        <end position="473"/>
    </location>
</feature>
<evidence type="ECO:0000259" key="11">
    <source>
        <dbReference type="Pfam" id="PF16519"/>
    </source>
</evidence>
<feature type="compositionally biased region" description="Polar residues" evidence="8">
    <location>
        <begin position="1402"/>
        <end position="1436"/>
    </location>
</feature>
<keyword evidence="15" id="KW-1185">Reference proteome</keyword>
<reference evidence="14 15" key="1">
    <citation type="submission" date="2024-04" db="EMBL/GenBank/DDBJ databases">
        <authorList>
            <person name="Rising A."/>
            <person name="Reimegard J."/>
            <person name="Sonavane S."/>
            <person name="Akerstrom W."/>
            <person name="Nylinder S."/>
            <person name="Hedman E."/>
            <person name="Kallberg Y."/>
        </authorList>
    </citation>
    <scope>NUCLEOTIDE SEQUENCE [LARGE SCALE GENOMIC DNA]</scope>
</reference>
<dbReference type="Pfam" id="PF00520">
    <property type="entry name" value="Ion_trans"/>
    <property type="match status" value="1"/>
</dbReference>
<evidence type="ECO:0000259" key="10">
    <source>
        <dbReference type="Pfam" id="PF00520"/>
    </source>
</evidence>
<feature type="region of interest" description="Disordered" evidence="8">
    <location>
        <begin position="1358"/>
        <end position="1387"/>
    </location>
</feature>
<evidence type="ECO:0000256" key="5">
    <source>
        <dbReference type="ARBA" id="ARBA00023065"/>
    </source>
</evidence>
<evidence type="ECO:0000256" key="7">
    <source>
        <dbReference type="ARBA" id="ARBA00023303"/>
    </source>
</evidence>
<keyword evidence="6 9" id="KW-0472">Membrane</keyword>
<feature type="transmembrane region" description="Helical" evidence="9">
    <location>
        <begin position="1151"/>
        <end position="1176"/>
    </location>
</feature>
<accession>A0AAV2A8I3</accession>
<keyword evidence="3 9" id="KW-0812">Transmembrane</keyword>
<feature type="region of interest" description="Disordered" evidence="8">
    <location>
        <begin position="1670"/>
        <end position="1709"/>
    </location>
</feature>
<feature type="transmembrane region" description="Helical" evidence="9">
    <location>
        <begin position="946"/>
        <end position="965"/>
    </location>
</feature>
<dbReference type="GO" id="GO:0005886">
    <property type="term" value="C:plasma membrane"/>
    <property type="evidence" value="ECO:0007669"/>
    <property type="project" value="TreeGrafter"/>
</dbReference>
<evidence type="ECO:0000256" key="4">
    <source>
        <dbReference type="ARBA" id="ARBA00022989"/>
    </source>
</evidence>
<evidence type="ECO:0000256" key="3">
    <source>
        <dbReference type="ARBA" id="ARBA00022692"/>
    </source>
</evidence>
<feature type="transmembrane region" description="Helical" evidence="9">
    <location>
        <begin position="1076"/>
        <end position="1097"/>
    </location>
</feature>
<keyword evidence="7" id="KW-0407">Ion channel</keyword>
<feature type="region of interest" description="Disordered" evidence="8">
    <location>
        <begin position="1402"/>
        <end position="1441"/>
    </location>
</feature>
<evidence type="ECO:0000313" key="15">
    <source>
        <dbReference type="Proteomes" id="UP001497382"/>
    </source>
</evidence>
<organism evidence="14 15">
    <name type="scientific">Larinioides sclopetarius</name>
    <dbReference type="NCBI Taxonomy" id="280406"/>
    <lineage>
        <taxon>Eukaryota</taxon>
        <taxon>Metazoa</taxon>
        <taxon>Ecdysozoa</taxon>
        <taxon>Arthropoda</taxon>
        <taxon>Chelicerata</taxon>
        <taxon>Arachnida</taxon>
        <taxon>Araneae</taxon>
        <taxon>Araneomorphae</taxon>
        <taxon>Entelegynae</taxon>
        <taxon>Araneoidea</taxon>
        <taxon>Araneidae</taxon>
        <taxon>Larinioides</taxon>
    </lineage>
</organism>
<feature type="domain" description="TRPM-like" evidence="13">
    <location>
        <begin position="528"/>
        <end position="794"/>
    </location>
</feature>
<feature type="compositionally biased region" description="Low complexity" evidence="8">
    <location>
        <begin position="1686"/>
        <end position="1701"/>
    </location>
</feature>
<dbReference type="InterPro" id="IPR057366">
    <property type="entry name" value="TRPM-like"/>
</dbReference>
<evidence type="ECO:0000259" key="12">
    <source>
        <dbReference type="Pfam" id="PF18139"/>
    </source>
</evidence>
<feature type="transmembrane region" description="Helical" evidence="9">
    <location>
        <begin position="1014"/>
        <end position="1033"/>
    </location>
</feature>
<evidence type="ECO:0000256" key="9">
    <source>
        <dbReference type="SAM" id="Phobius"/>
    </source>
</evidence>
<dbReference type="InterPro" id="IPR041491">
    <property type="entry name" value="TRPM_SLOG"/>
</dbReference>
<evidence type="ECO:0000256" key="1">
    <source>
        <dbReference type="ARBA" id="ARBA00004141"/>
    </source>
</evidence>
<evidence type="ECO:0000259" key="13">
    <source>
        <dbReference type="Pfam" id="PF25508"/>
    </source>
</evidence>
<sequence length="1721" mass="194774">MVLISVSAMNNHRPHHFKKPLPLKNPGTPRLPRIGLMDSPSECAMTTIVGQPERKKAPPSPIQKILPNLKSSDSKESGIESTSSSSSVAPSGAARGKAIFQSATMLLACYIRMSKLWVEQHFQKRECIRYIATKEPGRCSCGGMLSNHPASASQGLYRAHSVHSQASSQASADEHWSPSRHTTPSPTDAFGTIEFQGSAHPLKAQYVRLSFDTKPELLLQLLTREWQLELPKLLITVHGGKANFELQPKLKAVLRQGLVKAAKTTGAWIFTAGTNTGVMRHVGEALVNERTPRLRGRVLAIGIAPWGIIDNRTDLIGKNITVPYHSISSPKSRFAVLNNHHSYFILVDNGTVGKYGAEIALRKRLEKYISQQKIYTRAEMEACGVPVVCVVVEGGLNTIRTVLEYVTDTPPVPVVICDGSGRAADLLAFAHRYMHDDDTLLEDVKEQLLMTIERTFHLTRDNAEKLHCELMQCVRRKDLITVFRMGEGPCQELDQAVLIALLKGHHMPAPDQLRLALTWNRVDIARSEIFVYGQEWPPGALEQAMMDALVMDSVDFVKLMLENGVSMHKFLSIPRLEDLYNSRTGPNNTLQYLVRDVRKNIPRLYRYTLYDIGLIIEKLMGGAYRSSYCRRKFRHLYNNVMRKIIAVSATPTLSQTINTSTINSPCETACLRDLRFNYPFNELLLWAVLTNRQKMALFMWQNGEEAIVKALVACKLYKAMAQEAAQDDMEADVCEEMRNNAREFENLALDLLDYCYRSDVHITLQLLTYELQNWSKHTCLGIAVAAKHSAFLAHTASQMLVADLWMGGLRTRKHTNLKVILGLLFPVTIVYLEFRSKEELQLMPQTEEEHNLEMAELDEEVEGTGEKEKMVRLTPRPIRDQRESYVTIRSGSICNSSTRINKIENGKIFPFDVSLDSEKDRLKNKRKNLKLGKKIYEFYGAPITKFWGHTMAYAVFLVFFTYVVLVRMDQQMSWQEAYVTSYICTLGLEKIREVVASEPVNFAQKLAVWIEKKWNPCDLVVIIFFLVGMSLRLNPATQDYGRVIYCLDIMYWYIRSLDFLSVNKYLGPYVTMIGKMVIDMIYFVVLLLVVLMSYGVARQGILNPDEEPSWVLVRRIFYMPYFMLYGEVFADKIDPQCGDGKGQIPCRPGMWINPAIMAIYLLIANILLVNLLIAVFNNIFFEVNNMSQEVWKSQRFKVVMEYEQKPLLPPPLIIFSHIHLLGKYLLTRCQGKEDSFDHGLKLFLSENDVQNIYDFEEECVEGYFREKETQLHMSTEEQVRFTTERVEMMSQRVEDINHREKESSACIKTLEFRLTKLEDLAEQTAASLAVIHRYIVTSMAEPTAGKLSSMFSHRTMSSICDESEPSDEDHDENAQRYAPLRHNEAPKIVEPTNEALVLEDNTTITKSPSSSKVQFNETRDSVSSQNSLTPQFSSQDSTDRQSVFIGGRHQRRLSRTAIDRLGLMRQSTVPTRDTFTVQSVESDIVSEPILTRGSSVSQMEDTVSNLLPAKQPVERSASVAVGGAMRRKATINTSECSLYPPGGALRPHLGLTRGEYTSITDDIENFSMSRYSRQRATSPLTHTFGPSFATSFSRQSSAEYQTLLSVESEILHGAEEQDYHMMEGLIKRRLHRDSENLTVSLEELCSVKGSDSETEDNERREFCSVRYEDIPGGISPSPSAPNVTIDPASDSSPDESPMPKSQSVNSIQTLKFQIKGTETSC</sequence>
<feature type="compositionally biased region" description="Low complexity" evidence="8">
    <location>
        <begin position="79"/>
        <end position="91"/>
    </location>
</feature>
<dbReference type="InterPro" id="IPR050927">
    <property type="entry name" value="TRPM"/>
</dbReference>
<evidence type="ECO:0000256" key="8">
    <source>
        <dbReference type="SAM" id="MobiDB-lite"/>
    </source>
</evidence>
<evidence type="ECO:0008006" key="16">
    <source>
        <dbReference type="Google" id="ProtNLM"/>
    </source>
</evidence>
<dbReference type="EMBL" id="CAXIEN010000127">
    <property type="protein sequence ID" value="CAL1279992.1"/>
    <property type="molecule type" value="Genomic_DNA"/>
</dbReference>
<evidence type="ECO:0000313" key="14">
    <source>
        <dbReference type="EMBL" id="CAL1279992.1"/>
    </source>
</evidence>
<dbReference type="InterPro" id="IPR032415">
    <property type="entry name" value="TRPM_tetra"/>
</dbReference>
<keyword evidence="2" id="KW-0813">Transport</keyword>
<dbReference type="GO" id="GO:0030001">
    <property type="term" value="P:metal ion transport"/>
    <property type="evidence" value="ECO:0007669"/>
    <property type="project" value="TreeGrafter"/>
</dbReference>
<feature type="region of interest" description="Disordered" evidence="8">
    <location>
        <begin position="163"/>
        <end position="188"/>
    </location>
</feature>
<dbReference type="Proteomes" id="UP001497382">
    <property type="component" value="Unassembled WGS sequence"/>
</dbReference>
<evidence type="ECO:0000256" key="6">
    <source>
        <dbReference type="ARBA" id="ARBA00023136"/>
    </source>
</evidence>
<gene>
    <name evidence="14" type="ORF">LARSCL_LOCUS10712</name>
</gene>
<dbReference type="GO" id="GO:0005261">
    <property type="term" value="F:monoatomic cation channel activity"/>
    <property type="evidence" value="ECO:0007669"/>
    <property type="project" value="UniProtKB-ARBA"/>
</dbReference>
<dbReference type="PANTHER" id="PTHR13800">
    <property type="entry name" value="TRANSIENT RECEPTOR POTENTIAL CATION CHANNEL, SUBFAMILY M, MEMBER 6"/>
    <property type="match status" value="1"/>
</dbReference>
<dbReference type="Gene3D" id="1.20.5.1010">
    <property type="entry name" value="TRPM, tetramerisation domain"/>
    <property type="match status" value="1"/>
</dbReference>
<dbReference type="GO" id="GO:0051262">
    <property type="term" value="P:protein tetramerization"/>
    <property type="evidence" value="ECO:0007669"/>
    <property type="project" value="InterPro"/>
</dbReference>
<feature type="region of interest" description="Disordered" evidence="8">
    <location>
        <begin position="50"/>
        <end position="93"/>
    </location>
</feature>
<dbReference type="InterPro" id="IPR037162">
    <property type="entry name" value="TRPM_tetra_sf"/>
</dbReference>
<dbReference type="PANTHER" id="PTHR13800:SF1">
    <property type="entry name" value="TRANSIENT RECEPTOR POTENTIAL CATION CHANNEL TRPM"/>
    <property type="match status" value="1"/>
</dbReference>
<dbReference type="InterPro" id="IPR005821">
    <property type="entry name" value="Ion_trans_dom"/>
</dbReference>
<comment type="caution">
    <text evidence="14">The sequence shown here is derived from an EMBL/GenBank/DDBJ whole genome shotgun (WGS) entry which is preliminary data.</text>
</comment>
<feature type="domain" description="Ion transport" evidence="10">
    <location>
        <begin position="952"/>
        <end position="1185"/>
    </location>
</feature>
<proteinExistence type="predicted"/>
<dbReference type="Pfam" id="PF16519">
    <property type="entry name" value="TRPM_tetra"/>
    <property type="match status" value="1"/>
</dbReference>
<keyword evidence="4 9" id="KW-1133">Transmembrane helix</keyword>
<dbReference type="Pfam" id="PF18139">
    <property type="entry name" value="LSDAT_euk"/>
    <property type="match status" value="1"/>
</dbReference>
<dbReference type="Pfam" id="PF25508">
    <property type="entry name" value="TRPM2"/>
    <property type="match status" value="1"/>
</dbReference>
<evidence type="ECO:0000256" key="2">
    <source>
        <dbReference type="ARBA" id="ARBA00022448"/>
    </source>
</evidence>
<keyword evidence="5" id="KW-0406">Ion transport</keyword>
<comment type="subcellular location">
    <subcellularLocation>
        <location evidence="1">Membrane</location>
        <topology evidence="1">Multi-pass membrane protein</topology>
    </subcellularLocation>
</comment>
<feature type="domain" description="TRPM tetramerisation" evidence="11">
    <location>
        <begin position="1276"/>
        <end position="1331"/>
    </location>
</feature>
<feature type="compositionally biased region" description="Acidic residues" evidence="8">
    <location>
        <begin position="1361"/>
        <end position="1371"/>
    </location>
</feature>